<feature type="repeat" description="WD" evidence="3">
    <location>
        <begin position="1014"/>
        <end position="1055"/>
    </location>
</feature>
<dbReference type="CDD" id="cd21037">
    <property type="entry name" value="MLKL_NTD"/>
    <property type="match status" value="1"/>
</dbReference>
<dbReference type="STRING" id="742152.A0A2H3JST3"/>
<dbReference type="PROSITE" id="PS50294">
    <property type="entry name" value="WD_REPEATS_REGION"/>
    <property type="match status" value="6"/>
</dbReference>
<feature type="repeat" description="WD" evidence="3">
    <location>
        <begin position="1099"/>
        <end position="1140"/>
    </location>
</feature>
<name>A0A2H3JST3_WOLCO</name>
<dbReference type="SUPFAM" id="SSF52540">
    <property type="entry name" value="P-loop containing nucleoside triphosphate hydrolases"/>
    <property type="match status" value="1"/>
</dbReference>
<dbReference type="InterPro" id="IPR020472">
    <property type="entry name" value="WD40_PAC1"/>
</dbReference>
<evidence type="ECO:0000256" key="1">
    <source>
        <dbReference type="ARBA" id="ARBA00022574"/>
    </source>
</evidence>
<dbReference type="CDD" id="cd00200">
    <property type="entry name" value="WD40"/>
    <property type="match status" value="1"/>
</dbReference>
<feature type="region of interest" description="Disordered" evidence="4">
    <location>
        <begin position="1140"/>
        <end position="1163"/>
    </location>
</feature>
<dbReference type="OMA" id="LEGHCNV"/>
<gene>
    <name evidence="6" type="ORF">WOLCODRAFT_162585</name>
</gene>
<dbReference type="InterPro" id="IPR011047">
    <property type="entry name" value="Quinoprotein_ADH-like_sf"/>
</dbReference>
<dbReference type="InterPro" id="IPR056884">
    <property type="entry name" value="NPHP3-like_N"/>
</dbReference>
<evidence type="ECO:0000256" key="2">
    <source>
        <dbReference type="ARBA" id="ARBA00022737"/>
    </source>
</evidence>
<protein>
    <recommendedName>
        <fullName evidence="5">Nephrocystin 3-like N-terminal domain-containing protein</fullName>
    </recommendedName>
</protein>
<accession>A0A2H3JST3</accession>
<feature type="repeat" description="WD" evidence="3">
    <location>
        <begin position="972"/>
        <end position="1013"/>
    </location>
</feature>
<evidence type="ECO:0000256" key="4">
    <source>
        <dbReference type="SAM" id="MobiDB-lite"/>
    </source>
</evidence>
<dbReference type="InterPro" id="IPR001680">
    <property type="entry name" value="WD40_rpt"/>
</dbReference>
<dbReference type="InterPro" id="IPR019775">
    <property type="entry name" value="WD40_repeat_CS"/>
</dbReference>
<dbReference type="Gene3D" id="3.40.50.300">
    <property type="entry name" value="P-loop containing nucleotide triphosphate hydrolases"/>
    <property type="match status" value="1"/>
</dbReference>
<dbReference type="Gene3D" id="2.130.10.10">
    <property type="entry name" value="YVTN repeat-like/Quinoprotein amine dehydrogenase"/>
    <property type="match status" value="5"/>
</dbReference>
<feature type="domain" description="Nephrocystin 3-like N-terminal" evidence="5">
    <location>
        <begin position="243"/>
        <end position="413"/>
    </location>
</feature>
<dbReference type="SMART" id="SM00320">
    <property type="entry name" value="WD40"/>
    <property type="match status" value="7"/>
</dbReference>
<evidence type="ECO:0000313" key="6">
    <source>
        <dbReference type="EMBL" id="PCH40838.1"/>
    </source>
</evidence>
<dbReference type="SUPFAM" id="SSF101908">
    <property type="entry name" value="Putative isomerase YbhE"/>
    <property type="match status" value="1"/>
</dbReference>
<dbReference type="GO" id="GO:1990234">
    <property type="term" value="C:transferase complex"/>
    <property type="evidence" value="ECO:0007669"/>
    <property type="project" value="UniProtKB-ARBA"/>
</dbReference>
<dbReference type="EMBL" id="KB468113">
    <property type="protein sequence ID" value="PCH40838.1"/>
    <property type="molecule type" value="Genomic_DNA"/>
</dbReference>
<evidence type="ECO:0000313" key="7">
    <source>
        <dbReference type="Proteomes" id="UP000218811"/>
    </source>
</evidence>
<dbReference type="PROSITE" id="PS50082">
    <property type="entry name" value="WD_REPEATS_2"/>
    <property type="match status" value="6"/>
</dbReference>
<dbReference type="Proteomes" id="UP000218811">
    <property type="component" value="Unassembled WGS sequence"/>
</dbReference>
<dbReference type="SUPFAM" id="SSF50998">
    <property type="entry name" value="Quinoprotein alcohol dehydrogenase-like"/>
    <property type="match status" value="2"/>
</dbReference>
<feature type="repeat" description="WD" evidence="3">
    <location>
        <begin position="796"/>
        <end position="831"/>
    </location>
</feature>
<feature type="repeat" description="WD" evidence="3">
    <location>
        <begin position="1056"/>
        <end position="1089"/>
    </location>
</feature>
<sequence>MPRSLRRVKLADGSPLEKPKSRSNASSPTRDRSKQYFDDALTTIRIFAETTVDLAKFAALPGLELVSGTLASVVSMVMAAKDNSEAARQVATSITELVKAMETTVKGTLNGKDALEDMKIHTNGDEIRINPTVDQLKAAIADLNATLYSIKDKAQEIRHSNLFLQIFRSEQNAEKLNLIRQSVDDARVKFMMQCVARVEVKIDRIERNQEAAADIDALKSLPYKGDAEYRSSINSIKNGYLQGTRQDLLSKLETWGKGRGNDEPPIFILSGAAGTGKSTIAHEFARRLNEEGRLGATFFFVRGAEDLSTTDYVIPTIAYQLARSQSSFRHLITEACRRHVAYGARQDMELQLNELIVKPLKVIAADHPPVVMIIDALDECTELALERIPRMLYLFLQALKDLHFPLRLLLTTRPELHIEQVFRTTSFAKASKPFRLQDIPRTNADEDIRRYLTTHLPTIPKADRLLAVRPNVISSLTSRAEGLFIYAATMLRLLRKFPDRLIELTDSHLADPESGRAVKLAELDKLYLTVLEAALDAEFLDILDNSRPLVKSILGIVALLQDHISPETIKSLLGISIGDTRSITDRVASVVYSDPNDHAPIRPLHASFPQFLIDDKRCTNRDFYINPLVYHNQFALICLQLLHADSGFQRNILQLSDPTMSKSKINDLHDRVQRYIPPHLQYACTHWATHLEGAERTASLSEVLVLFSTQKLLVWLEALSFLGKLDVAVKALAKASKWCQKSNDLSTADALHDAYRFALEYIAPIDDCPGKVYSQETSVGLLCPRHSQWGACLRVIIGHTNYGRCAMFAPHDRWIVSTSADGTVRTWDAESVSPDGRFIAAGSSIDKVNIWDPVSGALIDTISINSEGVQPVELQAVAYSPDGRRIVIGSSVELTRGPSQTQTARKTSAQVAGMIHVWDTHNREFVHTTVVGKCKSVYFLAYNRDGSMFATATDDHAVQIWDPLTLVPRKTFLGHTDEAFCVDFHPDGNQIVSGSLDTTIRIWNVETTACMKVLEGHSERVASVAVSKRGDRIVSASEDYTIRLWDFHSGNTISILHDHAGAVYSAAFSHDGTHLVSTSSDRTVRTWDLHPIEQGSIVTTGHTSEVLCVVFAKDARRIASSAKDGSIIIWDIARAEHRDSSVSNGDQLDPTARPTVDPADLTPERTPCRVIQWGKRSVHRIALSPDGSMLAAGRNSHVGLWSTSDGRPLREMKLSLRKGEWVTSLDFSPDSSKIYARFSMGTNPVIFSCISGESLEVAKNEWSVGAEPQSRFREEDGWVHDAWSGRRICGLTDSEKPVYWANGTIETSHECLYACGSYTGQVTVLDLAAAL</sequence>
<feature type="repeat" description="WD" evidence="3">
    <location>
        <begin position="930"/>
        <end position="962"/>
    </location>
</feature>
<feature type="region of interest" description="Disordered" evidence="4">
    <location>
        <begin position="1"/>
        <end position="34"/>
    </location>
</feature>
<dbReference type="OrthoDB" id="2804352at2759"/>
<dbReference type="Pfam" id="PF24883">
    <property type="entry name" value="NPHP3_N"/>
    <property type="match status" value="1"/>
</dbReference>
<proteinExistence type="predicted"/>
<dbReference type="Pfam" id="PF00400">
    <property type="entry name" value="WD40"/>
    <property type="match status" value="6"/>
</dbReference>
<dbReference type="InterPro" id="IPR027417">
    <property type="entry name" value="P-loop_NTPase"/>
</dbReference>
<dbReference type="PANTHER" id="PTHR22847:SF637">
    <property type="entry name" value="WD REPEAT DOMAIN 5B"/>
    <property type="match status" value="1"/>
</dbReference>
<dbReference type="InterPro" id="IPR059179">
    <property type="entry name" value="MLKL-like_MCAfunc"/>
</dbReference>
<keyword evidence="7" id="KW-1185">Reference proteome</keyword>
<evidence type="ECO:0000256" key="3">
    <source>
        <dbReference type="PROSITE-ProRule" id="PRU00221"/>
    </source>
</evidence>
<dbReference type="InterPro" id="IPR015943">
    <property type="entry name" value="WD40/YVTN_repeat-like_dom_sf"/>
</dbReference>
<keyword evidence="1 3" id="KW-0853">WD repeat</keyword>
<evidence type="ECO:0000259" key="5">
    <source>
        <dbReference type="Pfam" id="PF24883"/>
    </source>
</evidence>
<reference evidence="6 7" key="1">
    <citation type="journal article" date="2012" name="Science">
        <title>The Paleozoic origin of enzymatic lignin decomposition reconstructed from 31 fungal genomes.</title>
        <authorList>
            <person name="Floudas D."/>
            <person name="Binder M."/>
            <person name="Riley R."/>
            <person name="Barry K."/>
            <person name="Blanchette R.A."/>
            <person name="Henrissat B."/>
            <person name="Martinez A.T."/>
            <person name="Otillar R."/>
            <person name="Spatafora J.W."/>
            <person name="Yadav J.S."/>
            <person name="Aerts A."/>
            <person name="Benoit I."/>
            <person name="Boyd A."/>
            <person name="Carlson A."/>
            <person name="Copeland A."/>
            <person name="Coutinho P.M."/>
            <person name="de Vries R.P."/>
            <person name="Ferreira P."/>
            <person name="Findley K."/>
            <person name="Foster B."/>
            <person name="Gaskell J."/>
            <person name="Glotzer D."/>
            <person name="Gorecki P."/>
            <person name="Heitman J."/>
            <person name="Hesse C."/>
            <person name="Hori C."/>
            <person name="Igarashi K."/>
            <person name="Jurgens J.A."/>
            <person name="Kallen N."/>
            <person name="Kersten P."/>
            <person name="Kohler A."/>
            <person name="Kuees U."/>
            <person name="Kumar T.K.A."/>
            <person name="Kuo A."/>
            <person name="LaButti K."/>
            <person name="Larrondo L.F."/>
            <person name="Lindquist E."/>
            <person name="Ling A."/>
            <person name="Lombard V."/>
            <person name="Lucas S."/>
            <person name="Lundell T."/>
            <person name="Martin R."/>
            <person name="McLaughlin D.J."/>
            <person name="Morgenstern I."/>
            <person name="Morin E."/>
            <person name="Murat C."/>
            <person name="Nagy L.G."/>
            <person name="Nolan M."/>
            <person name="Ohm R.A."/>
            <person name="Patyshakuliyeva A."/>
            <person name="Rokas A."/>
            <person name="Ruiz-Duenas F.J."/>
            <person name="Sabat G."/>
            <person name="Salamov A."/>
            <person name="Samejima M."/>
            <person name="Schmutz J."/>
            <person name="Slot J.C."/>
            <person name="St John F."/>
            <person name="Stenlid J."/>
            <person name="Sun H."/>
            <person name="Sun S."/>
            <person name="Syed K."/>
            <person name="Tsang A."/>
            <person name="Wiebenga A."/>
            <person name="Young D."/>
            <person name="Pisabarro A."/>
            <person name="Eastwood D.C."/>
            <person name="Martin F."/>
            <person name="Cullen D."/>
            <person name="Grigoriev I.V."/>
            <person name="Hibbett D.S."/>
        </authorList>
    </citation>
    <scope>NUCLEOTIDE SEQUENCE [LARGE SCALE GENOMIC DNA]</scope>
    <source>
        <strain evidence="6 7">MD-104</strain>
    </source>
</reference>
<dbReference type="PANTHER" id="PTHR22847">
    <property type="entry name" value="WD40 REPEAT PROTEIN"/>
    <property type="match status" value="1"/>
</dbReference>
<dbReference type="PROSITE" id="PS00678">
    <property type="entry name" value="WD_REPEATS_1"/>
    <property type="match status" value="5"/>
</dbReference>
<keyword evidence="2" id="KW-0677">Repeat</keyword>
<organism evidence="6 7">
    <name type="scientific">Wolfiporia cocos (strain MD-104)</name>
    <name type="common">Brown rot fungus</name>
    <dbReference type="NCBI Taxonomy" id="742152"/>
    <lineage>
        <taxon>Eukaryota</taxon>
        <taxon>Fungi</taxon>
        <taxon>Dikarya</taxon>
        <taxon>Basidiomycota</taxon>
        <taxon>Agaricomycotina</taxon>
        <taxon>Agaricomycetes</taxon>
        <taxon>Polyporales</taxon>
        <taxon>Phaeolaceae</taxon>
        <taxon>Wolfiporia</taxon>
    </lineage>
</organism>
<dbReference type="PRINTS" id="PR00320">
    <property type="entry name" value="GPROTEINBRPT"/>
</dbReference>